<accession>A0A4S3JF54</accession>
<organism evidence="1 2">
    <name type="scientific">Aspergillus tanneri</name>
    <dbReference type="NCBI Taxonomy" id="1220188"/>
    <lineage>
        <taxon>Eukaryota</taxon>
        <taxon>Fungi</taxon>
        <taxon>Dikarya</taxon>
        <taxon>Ascomycota</taxon>
        <taxon>Pezizomycotina</taxon>
        <taxon>Eurotiomycetes</taxon>
        <taxon>Eurotiomycetidae</taxon>
        <taxon>Eurotiales</taxon>
        <taxon>Aspergillaceae</taxon>
        <taxon>Aspergillus</taxon>
        <taxon>Aspergillus subgen. Circumdati</taxon>
    </lineage>
</organism>
<dbReference type="EMBL" id="SOSA01000292">
    <property type="protein sequence ID" value="THC93018.1"/>
    <property type="molecule type" value="Genomic_DNA"/>
</dbReference>
<sequence length="54" mass="6151">MLLLELLRSKLIPDYTYFNWHPNTCHISVGEAVNCTSEINETQNLLQHASGATY</sequence>
<name>A0A4S3JF54_9EURO</name>
<dbReference type="Proteomes" id="UP000308092">
    <property type="component" value="Unassembled WGS sequence"/>
</dbReference>
<reference evidence="1 2" key="1">
    <citation type="submission" date="2019-03" db="EMBL/GenBank/DDBJ databases">
        <title>The genome sequence of a newly discovered highly antifungal drug resistant Aspergillus species, Aspergillus tanneri NIH 1004.</title>
        <authorList>
            <person name="Mounaud S."/>
            <person name="Singh I."/>
            <person name="Joardar V."/>
            <person name="Pakala S."/>
            <person name="Pakala S."/>
            <person name="Venepally P."/>
            <person name="Hoover J."/>
            <person name="Nierman W."/>
            <person name="Chung J."/>
            <person name="Losada L."/>
        </authorList>
    </citation>
    <scope>NUCLEOTIDE SEQUENCE [LARGE SCALE GENOMIC DNA]</scope>
    <source>
        <strain evidence="1 2">NIH1004</strain>
    </source>
</reference>
<proteinExistence type="predicted"/>
<keyword evidence="2" id="KW-1185">Reference proteome</keyword>
<dbReference type="VEuPathDB" id="FungiDB:EYZ11_007500"/>
<gene>
    <name evidence="1" type="ORF">EYZ11_007500</name>
</gene>
<evidence type="ECO:0000313" key="1">
    <source>
        <dbReference type="EMBL" id="THC93018.1"/>
    </source>
</evidence>
<dbReference type="AlphaFoldDB" id="A0A4S3JF54"/>
<protein>
    <submittedName>
        <fullName evidence="1">Uncharacterized protein</fullName>
    </submittedName>
</protein>
<evidence type="ECO:0000313" key="2">
    <source>
        <dbReference type="Proteomes" id="UP000308092"/>
    </source>
</evidence>
<comment type="caution">
    <text evidence="1">The sequence shown here is derived from an EMBL/GenBank/DDBJ whole genome shotgun (WGS) entry which is preliminary data.</text>
</comment>